<organism evidence="10 11">
    <name type="scientific">Garicola koreensis</name>
    <dbReference type="NCBI Taxonomy" id="1262554"/>
    <lineage>
        <taxon>Bacteria</taxon>
        <taxon>Bacillati</taxon>
        <taxon>Actinomycetota</taxon>
        <taxon>Actinomycetes</taxon>
        <taxon>Micrococcales</taxon>
        <taxon>Micrococcaceae</taxon>
        <taxon>Garicola</taxon>
    </lineage>
</organism>
<keyword evidence="3 7" id="KW-0238">DNA-binding</keyword>
<evidence type="ECO:0000256" key="2">
    <source>
        <dbReference type="ARBA" id="ARBA00023015"/>
    </source>
</evidence>
<dbReference type="Pfam" id="PF00486">
    <property type="entry name" value="Trans_reg_C"/>
    <property type="match status" value="1"/>
</dbReference>
<dbReference type="Gene3D" id="6.10.250.690">
    <property type="match status" value="1"/>
</dbReference>
<dbReference type="SMART" id="SM00862">
    <property type="entry name" value="Trans_reg_C"/>
    <property type="match status" value="1"/>
</dbReference>
<evidence type="ECO:0000313" key="11">
    <source>
        <dbReference type="Proteomes" id="UP000547528"/>
    </source>
</evidence>
<dbReference type="InterPro" id="IPR001867">
    <property type="entry name" value="OmpR/PhoB-type_DNA-bd"/>
</dbReference>
<evidence type="ECO:0000256" key="3">
    <source>
        <dbReference type="ARBA" id="ARBA00023125"/>
    </source>
</evidence>
<dbReference type="CDD" id="cd00383">
    <property type="entry name" value="trans_reg_C"/>
    <property type="match status" value="1"/>
</dbReference>
<feature type="modified residue" description="4-aspartylphosphate" evidence="6">
    <location>
        <position position="50"/>
    </location>
</feature>
<dbReference type="InterPro" id="IPR036388">
    <property type="entry name" value="WH-like_DNA-bd_sf"/>
</dbReference>
<dbReference type="InterPro" id="IPR011006">
    <property type="entry name" value="CheY-like_superfamily"/>
</dbReference>
<dbReference type="Gene3D" id="1.10.10.10">
    <property type="entry name" value="Winged helix-like DNA-binding domain superfamily/Winged helix DNA-binding domain"/>
    <property type="match status" value="1"/>
</dbReference>
<protein>
    <recommendedName>
        <fullName evidence="5">Sensory transduction protein RegX3</fullName>
    </recommendedName>
</protein>
<evidence type="ECO:0000256" key="6">
    <source>
        <dbReference type="PROSITE-ProRule" id="PRU00169"/>
    </source>
</evidence>
<dbReference type="Proteomes" id="UP000547528">
    <property type="component" value="Unassembled WGS sequence"/>
</dbReference>
<feature type="domain" description="Response regulatory" evidence="8">
    <location>
        <begin position="3"/>
        <end position="117"/>
    </location>
</feature>
<dbReference type="GO" id="GO:0032993">
    <property type="term" value="C:protein-DNA complex"/>
    <property type="evidence" value="ECO:0007669"/>
    <property type="project" value="TreeGrafter"/>
</dbReference>
<keyword evidence="1 6" id="KW-0597">Phosphoprotein</keyword>
<evidence type="ECO:0000259" key="8">
    <source>
        <dbReference type="PROSITE" id="PS50110"/>
    </source>
</evidence>
<dbReference type="EMBL" id="JACIBT010000005">
    <property type="protein sequence ID" value="MBB3667947.1"/>
    <property type="molecule type" value="Genomic_DNA"/>
</dbReference>
<dbReference type="GO" id="GO:0006355">
    <property type="term" value="P:regulation of DNA-templated transcription"/>
    <property type="evidence" value="ECO:0007669"/>
    <property type="project" value="InterPro"/>
</dbReference>
<evidence type="ECO:0000313" key="10">
    <source>
        <dbReference type="EMBL" id="MBB3667947.1"/>
    </source>
</evidence>
<dbReference type="PANTHER" id="PTHR48111">
    <property type="entry name" value="REGULATOR OF RPOS"/>
    <property type="match status" value="1"/>
</dbReference>
<comment type="caution">
    <text evidence="10">The sequence shown here is derived from an EMBL/GenBank/DDBJ whole genome shotgun (WGS) entry which is preliminary data.</text>
</comment>
<dbReference type="AlphaFoldDB" id="A0A7W5TSP4"/>
<dbReference type="GO" id="GO:0000976">
    <property type="term" value="F:transcription cis-regulatory region binding"/>
    <property type="evidence" value="ECO:0007669"/>
    <property type="project" value="TreeGrafter"/>
</dbReference>
<evidence type="ECO:0000259" key="9">
    <source>
        <dbReference type="PROSITE" id="PS51755"/>
    </source>
</evidence>
<gene>
    <name evidence="10" type="ORF">FHX47_001570</name>
</gene>
<evidence type="ECO:0000256" key="1">
    <source>
        <dbReference type="ARBA" id="ARBA00022553"/>
    </source>
</evidence>
<name>A0A7W5TSP4_9MICC</name>
<feature type="domain" description="OmpR/PhoB-type" evidence="9">
    <location>
        <begin position="125"/>
        <end position="220"/>
    </location>
</feature>
<dbReference type="GO" id="GO:0000156">
    <property type="term" value="F:phosphorelay response regulator activity"/>
    <property type="evidence" value="ECO:0007669"/>
    <property type="project" value="TreeGrafter"/>
</dbReference>
<evidence type="ECO:0000256" key="5">
    <source>
        <dbReference type="ARBA" id="ARBA00041201"/>
    </source>
</evidence>
<dbReference type="RefSeq" id="WP_183358361.1">
    <property type="nucleotide sequence ID" value="NZ_BAABKR010000011.1"/>
</dbReference>
<keyword evidence="2" id="KW-0805">Transcription regulation</keyword>
<keyword evidence="4" id="KW-0804">Transcription</keyword>
<dbReference type="PROSITE" id="PS51755">
    <property type="entry name" value="OMPR_PHOB"/>
    <property type="match status" value="1"/>
</dbReference>
<dbReference type="SUPFAM" id="SSF52172">
    <property type="entry name" value="CheY-like"/>
    <property type="match status" value="1"/>
</dbReference>
<feature type="DNA-binding region" description="OmpR/PhoB-type" evidence="7">
    <location>
        <begin position="125"/>
        <end position="220"/>
    </location>
</feature>
<dbReference type="SMART" id="SM00448">
    <property type="entry name" value="REC"/>
    <property type="match status" value="1"/>
</dbReference>
<keyword evidence="11" id="KW-1185">Reference proteome</keyword>
<dbReference type="PROSITE" id="PS50110">
    <property type="entry name" value="RESPONSE_REGULATORY"/>
    <property type="match status" value="1"/>
</dbReference>
<sequence>MIRVLLVEDDLRLASALREVLTGRMQFAVKHVTTGRAAVSAEPADVVLLDLGLPDMAGLDVLKQLRGRYEFAGAGIIVLTARGQTKDRIAGLRTGADDYVVKPVSVAELTARIEAVARRASQPPSSAVSVGAIGIDLASRQVTLDNELIELTAKEFDLLVALAQQPGRTVARHHLMMQVWRSSWPSNERALEVHVSSLRAKLGDPGLITTVRGIGYRLVRP</sequence>
<accession>A0A7W5TSP4</accession>
<dbReference type="Pfam" id="PF00072">
    <property type="entry name" value="Response_reg"/>
    <property type="match status" value="1"/>
</dbReference>
<reference evidence="10 11" key="1">
    <citation type="submission" date="2020-08" db="EMBL/GenBank/DDBJ databases">
        <title>Sequencing the genomes of 1000 actinobacteria strains.</title>
        <authorList>
            <person name="Klenk H.-P."/>
        </authorList>
    </citation>
    <scope>NUCLEOTIDE SEQUENCE [LARGE SCALE GENOMIC DNA]</scope>
    <source>
        <strain evidence="10 11">DSM 28238</strain>
    </source>
</reference>
<evidence type="ECO:0000256" key="7">
    <source>
        <dbReference type="PROSITE-ProRule" id="PRU01091"/>
    </source>
</evidence>
<dbReference type="PANTHER" id="PTHR48111:SF72">
    <property type="entry name" value="SENSORY TRANSDUCTION PROTEIN REGX3"/>
    <property type="match status" value="1"/>
</dbReference>
<dbReference type="InterPro" id="IPR001789">
    <property type="entry name" value="Sig_transdc_resp-reg_receiver"/>
</dbReference>
<dbReference type="GO" id="GO:0005829">
    <property type="term" value="C:cytosol"/>
    <property type="evidence" value="ECO:0007669"/>
    <property type="project" value="TreeGrafter"/>
</dbReference>
<evidence type="ECO:0000256" key="4">
    <source>
        <dbReference type="ARBA" id="ARBA00023163"/>
    </source>
</evidence>
<proteinExistence type="predicted"/>
<dbReference type="InterPro" id="IPR039420">
    <property type="entry name" value="WalR-like"/>
</dbReference>
<dbReference type="Gene3D" id="3.40.50.2300">
    <property type="match status" value="1"/>
</dbReference>